<dbReference type="PANTHER" id="PTHR42655:SF1">
    <property type="entry name" value="GLYCOGEN PHOSPHORYLASE"/>
    <property type="match status" value="1"/>
</dbReference>
<keyword evidence="6" id="KW-0808">Transferase</keyword>
<dbReference type="GO" id="GO:0005975">
    <property type="term" value="P:carbohydrate metabolic process"/>
    <property type="evidence" value="ECO:0007669"/>
    <property type="project" value="InterPro"/>
</dbReference>
<evidence type="ECO:0000259" key="5">
    <source>
        <dbReference type="Pfam" id="PF11897"/>
    </source>
</evidence>
<dbReference type="RefSeq" id="WP_123103645.1">
    <property type="nucleotide sequence ID" value="NZ_CP127527.1"/>
</dbReference>
<dbReference type="GO" id="GO:0008184">
    <property type="term" value="F:glycogen phosphorylase activity"/>
    <property type="evidence" value="ECO:0007669"/>
    <property type="project" value="InterPro"/>
</dbReference>
<feature type="domain" description="DUF3417" evidence="5">
    <location>
        <begin position="14"/>
        <end position="121"/>
    </location>
</feature>
<dbReference type="InterPro" id="IPR000811">
    <property type="entry name" value="Glyco_trans_35"/>
</dbReference>
<dbReference type="InterPro" id="IPR024517">
    <property type="entry name" value="Glycogen_phosphorylase_DUF3417"/>
</dbReference>
<dbReference type="PANTHER" id="PTHR42655">
    <property type="entry name" value="GLYCOGEN PHOSPHORYLASE"/>
    <property type="match status" value="1"/>
</dbReference>
<dbReference type="Pfam" id="PF11897">
    <property type="entry name" value="DUF3417"/>
    <property type="match status" value="1"/>
</dbReference>
<name>A0A3M8R707_9PROT</name>
<dbReference type="OrthoDB" id="7229284at2"/>
<gene>
    <name evidence="6" type="ORF">EC580_07325</name>
</gene>
<dbReference type="Gene3D" id="3.40.50.2000">
    <property type="entry name" value="Glycogen Phosphorylase B"/>
    <property type="match status" value="3"/>
</dbReference>
<sequence>MPASNFFLEVNPKIPRKLARLVDLSEDLWYSWDRQTRSLFARLDPPLWRATGHNPKLFLRLVDESRLQAAAQDRVFIDVYHRVLSARDTYLLEPQTQGPAGEFAADDLIGYFCAEYGLHESFPIYSGGLGILAGDHCKAASDLSLPFVSVGLLYRQGYFSQRIDAQGNQQADYTDARFEDLPVRPVLRHDGGEVLISLDCFPGRVVKAKLWVAEVGRIRLYLLDTNIAENTEPDRHITHRLYGGDLQTRIQQEIVLGVGGVRALRAVGLAPSVWHINEGHAAFLVLERIRELVGQGLDFYAALEAVAASTVFTTHTPVPAGHDIFPADMVREYFGMMIAECGVDAPEFLELGAHPGEGFSMTALAVRGSRWQNGVSRIHGGVAARMLAPLWPEVPPEENPVGYVTNGVHIPSFLAAEWVDTLDRLLGGQWRNQLSQIPFWERVAQIPDHLFWSIRQTLKSQMLMTVRQHLTEQHLRNGMGEARLDRVLRHLDPIDPNVLVVGFARRFATYKRATLLFDDMERLRQLATHSERPIVFLFAGKAHPADSPGQDLVRTIARFANDPQFLGHIHIIENYDLALARHLVSGVDVWLNNPEYPLEASGTSGEKAGANGVINLSVLDGWWGEGFNGHNGWGIKPHPDDAGGNSRHDEANELYTLLEQEVAPLYYDRGSYGYAPGWVKMSKASMKSIIPRFNAERMVTDYVGDAYRPAASNGRRFAADSFVAAQVLAVWKSRVRELWPQVRLFSLEGRRERLQLGQGMELHLDVDLGGLNPADVVVELLLEREYEALQRSPDSYRFLPAGLSDQGREHFMLSLTPDLCGSLRYRIRTFPYHTLLTHPYEMGLMRWL</sequence>
<evidence type="ECO:0000313" key="6">
    <source>
        <dbReference type="EMBL" id="RNF62290.1"/>
    </source>
</evidence>
<dbReference type="PIRSF" id="PIRSF000460">
    <property type="entry name" value="Pprylas_GlgP"/>
    <property type="match status" value="1"/>
</dbReference>
<keyword evidence="4" id="KW-0663">Pyridoxal phosphate</keyword>
<accession>A0A3M8R707</accession>
<evidence type="ECO:0000256" key="3">
    <source>
        <dbReference type="ARBA" id="ARBA00022533"/>
    </source>
</evidence>
<dbReference type="SUPFAM" id="SSF53756">
    <property type="entry name" value="UDP-Glycosyltransferase/glycogen phosphorylase"/>
    <property type="match status" value="1"/>
</dbReference>
<comment type="catalytic activity">
    <reaction evidence="1">
        <text>[(1-&gt;4)-alpha-D-glucosyl](n) + phosphate = [(1-&gt;4)-alpha-D-glucosyl](n-1) + alpha-D-glucose 1-phosphate</text>
        <dbReference type="Rhea" id="RHEA:41732"/>
        <dbReference type="Rhea" id="RHEA-COMP:9584"/>
        <dbReference type="Rhea" id="RHEA-COMP:9586"/>
        <dbReference type="ChEBI" id="CHEBI:15444"/>
        <dbReference type="ChEBI" id="CHEBI:43474"/>
        <dbReference type="ChEBI" id="CHEBI:58601"/>
        <dbReference type="EC" id="2.4.1.1"/>
    </reaction>
</comment>
<proteinExistence type="inferred from homology"/>
<evidence type="ECO:0000256" key="2">
    <source>
        <dbReference type="ARBA" id="ARBA00006047"/>
    </source>
</evidence>
<comment type="caution">
    <text evidence="6">The sequence shown here is derived from an EMBL/GenBank/DDBJ whole genome shotgun (WGS) entry which is preliminary data.</text>
</comment>
<reference evidence="6" key="1">
    <citation type="submission" date="2018-10" db="EMBL/GenBank/DDBJ databases">
        <title>Acidithiobacillus sulfuriphilus sp. nov.: an extremely acidophilic sulfur-oxidizing chemolithotroph isolated from a neutral pH environment.</title>
        <authorList>
            <person name="Falagan C."/>
            <person name="Moya-Beltran A."/>
            <person name="Quatrini R."/>
            <person name="Johnson D.B."/>
        </authorList>
    </citation>
    <scope>NUCLEOTIDE SEQUENCE [LARGE SCALE GENOMIC DNA]</scope>
    <source>
        <strain evidence="6">CJ-2</strain>
    </source>
</reference>
<evidence type="ECO:0000256" key="4">
    <source>
        <dbReference type="PIRSR" id="PIRSR000460-1"/>
    </source>
</evidence>
<dbReference type="Pfam" id="PF00343">
    <property type="entry name" value="Phosphorylase"/>
    <property type="match status" value="1"/>
</dbReference>
<comment type="similarity">
    <text evidence="2">Belongs to the glycogen phosphorylase family.</text>
</comment>
<dbReference type="InterPro" id="IPR052182">
    <property type="entry name" value="Glycogen/Maltodextrin_Phosph"/>
</dbReference>
<organism evidence="6">
    <name type="scientific">Acidithiobacillus sulfuriphilus</name>
    <dbReference type="NCBI Taxonomy" id="1867749"/>
    <lineage>
        <taxon>Bacteria</taxon>
        <taxon>Pseudomonadati</taxon>
        <taxon>Pseudomonadota</taxon>
        <taxon>Acidithiobacillia</taxon>
        <taxon>Acidithiobacillales</taxon>
        <taxon>Acidithiobacillaceae</taxon>
        <taxon>Acidithiobacillus</taxon>
    </lineage>
</organism>
<dbReference type="EMBL" id="RIZI01000162">
    <property type="protein sequence ID" value="RNF62290.1"/>
    <property type="molecule type" value="Genomic_DNA"/>
</dbReference>
<evidence type="ECO:0000256" key="1">
    <source>
        <dbReference type="ARBA" id="ARBA00001275"/>
    </source>
</evidence>
<dbReference type="AlphaFoldDB" id="A0A3M8R707"/>
<dbReference type="GO" id="GO:0030170">
    <property type="term" value="F:pyridoxal phosphate binding"/>
    <property type="evidence" value="ECO:0007669"/>
    <property type="project" value="InterPro"/>
</dbReference>
<feature type="modified residue" description="N6-(pyridoxal phosphate)lysine" evidence="4">
    <location>
        <position position="607"/>
    </location>
</feature>
<dbReference type="NCBIfam" id="TIGR02094">
    <property type="entry name" value="more_P_ylases"/>
    <property type="match status" value="1"/>
</dbReference>
<protein>
    <submittedName>
        <fullName evidence="6">Glycosyltransferase family 1 protein</fullName>
    </submittedName>
</protein>
<dbReference type="InterPro" id="IPR011834">
    <property type="entry name" value="Agluc_phsphrylas"/>
</dbReference>
<keyword evidence="3" id="KW-0021">Allosteric enzyme</keyword>